<feature type="domain" description="UspA" evidence="1">
    <location>
        <begin position="43"/>
        <end position="196"/>
    </location>
</feature>
<accession>A0AA88VWK0</accession>
<dbReference type="PANTHER" id="PTHR46100:SF4">
    <property type="entry name" value="USPA DOMAIN-CONTAINING PROTEIN"/>
    <property type="match status" value="1"/>
</dbReference>
<dbReference type="PANTHER" id="PTHR46100">
    <property type="entry name" value="IMP2'P"/>
    <property type="match status" value="1"/>
</dbReference>
<dbReference type="Proteomes" id="UP001188597">
    <property type="component" value="Unassembled WGS sequence"/>
</dbReference>
<gene>
    <name evidence="2" type="ORF">RJ639_005499</name>
</gene>
<evidence type="ECO:0000313" key="2">
    <source>
        <dbReference type="EMBL" id="KAK3015625.1"/>
    </source>
</evidence>
<comment type="caution">
    <text evidence="2">The sequence shown here is derived from an EMBL/GenBank/DDBJ whole genome shotgun (WGS) entry which is preliminary data.</text>
</comment>
<reference evidence="2" key="1">
    <citation type="submission" date="2022-12" db="EMBL/GenBank/DDBJ databases">
        <title>Draft genome assemblies for two species of Escallonia (Escalloniales).</title>
        <authorList>
            <person name="Chanderbali A."/>
            <person name="Dervinis C."/>
            <person name="Anghel I."/>
            <person name="Soltis D."/>
            <person name="Soltis P."/>
            <person name="Zapata F."/>
        </authorList>
    </citation>
    <scope>NUCLEOTIDE SEQUENCE</scope>
    <source>
        <strain evidence="2">UCBG64.0493</strain>
        <tissue evidence="2">Leaf</tissue>
    </source>
</reference>
<dbReference type="CDD" id="cd23659">
    <property type="entry name" value="USP_At3g01520-like"/>
    <property type="match status" value="1"/>
</dbReference>
<dbReference type="SUPFAM" id="SSF52402">
    <property type="entry name" value="Adenine nucleotide alpha hydrolases-like"/>
    <property type="match status" value="1"/>
</dbReference>
<dbReference type="InterPro" id="IPR014729">
    <property type="entry name" value="Rossmann-like_a/b/a_fold"/>
</dbReference>
<proteinExistence type="predicted"/>
<dbReference type="FunFam" id="3.40.50.620:FF:000206">
    <property type="entry name" value="Universal stress protein family protein"/>
    <property type="match status" value="1"/>
</dbReference>
<dbReference type="Gene3D" id="3.40.50.620">
    <property type="entry name" value="HUPs"/>
    <property type="match status" value="1"/>
</dbReference>
<organism evidence="2 3">
    <name type="scientific">Escallonia herrerae</name>
    <dbReference type="NCBI Taxonomy" id="1293975"/>
    <lineage>
        <taxon>Eukaryota</taxon>
        <taxon>Viridiplantae</taxon>
        <taxon>Streptophyta</taxon>
        <taxon>Embryophyta</taxon>
        <taxon>Tracheophyta</taxon>
        <taxon>Spermatophyta</taxon>
        <taxon>Magnoliopsida</taxon>
        <taxon>eudicotyledons</taxon>
        <taxon>Gunneridae</taxon>
        <taxon>Pentapetalae</taxon>
        <taxon>asterids</taxon>
        <taxon>campanulids</taxon>
        <taxon>Escalloniales</taxon>
        <taxon>Escalloniaceae</taxon>
        <taxon>Escallonia</taxon>
    </lineage>
</organism>
<dbReference type="InterPro" id="IPR006015">
    <property type="entry name" value="Universal_stress_UspA"/>
</dbReference>
<dbReference type="EMBL" id="JAVXUP010001130">
    <property type="protein sequence ID" value="KAK3015625.1"/>
    <property type="molecule type" value="Genomic_DNA"/>
</dbReference>
<dbReference type="PRINTS" id="PR01438">
    <property type="entry name" value="UNVRSLSTRESS"/>
</dbReference>
<evidence type="ECO:0000313" key="3">
    <source>
        <dbReference type="Proteomes" id="UP001188597"/>
    </source>
</evidence>
<sequence>MSPSPVKSHLPFYCRTACEPSESSSDRSSIHSDISDREMAEERRVGVAVDFSPCSRKAVQWAADNVVRKGDHLILVTILPEGNYEEGEMQLWEATGSPLIPLVEFSDPHIMKKYGVKPDPETLDIVSCAAAQKEIVVLLKIYWGDAREKLCEAIDKIPLSCIIIGNRGLGKIKRAILGSVSNYVVNNSSCPVTVVKSAQHE</sequence>
<dbReference type="Pfam" id="PF00582">
    <property type="entry name" value="Usp"/>
    <property type="match status" value="1"/>
</dbReference>
<keyword evidence="3" id="KW-1185">Reference proteome</keyword>
<evidence type="ECO:0000259" key="1">
    <source>
        <dbReference type="Pfam" id="PF00582"/>
    </source>
</evidence>
<protein>
    <recommendedName>
        <fullName evidence="1">UspA domain-containing protein</fullName>
    </recommendedName>
</protein>
<dbReference type="AlphaFoldDB" id="A0AA88VWK0"/>
<dbReference type="InterPro" id="IPR006016">
    <property type="entry name" value="UspA"/>
</dbReference>
<name>A0AA88VWK0_9ASTE</name>